<keyword evidence="2" id="KW-1185">Reference proteome</keyword>
<reference evidence="1" key="1">
    <citation type="submission" date="2021-08" db="EMBL/GenBank/DDBJ databases">
        <authorList>
            <person name="Misof B."/>
            <person name="Oliver O."/>
            <person name="Podsiadlowski L."/>
            <person name="Donath A."/>
            <person name="Peters R."/>
            <person name="Mayer C."/>
            <person name="Rust J."/>
            <person name="Gunkel S."/>
            <person name="Lesny P."/>
            <person name="Martin S."/>
            <person name="Oeyen J.P."/>
            <person name="Petersen M."/>
            <person name="Panagiotis P."/>
            <person name="Wilbrandt J."/>
            <person name="Tanja T."/>
        </authorList>
    </citation>
    <scope>NUCLEOTIDE SEQUENCE</scope>
    <source>
        <strain evidence="1">GBR_01_08_01A</strain>
        <tissue evidence="1">Thorax + abdomen</tissue>
    </source>
</reference>
<dbReference type="InterPro" id="IPR012337">
    <property type="entry name" value="RNaseH-like_sf"/>
</dbReference>
<accession>A0AAD9RET2</accession>
<gene>
    <name evidence="1" type="ORF">KPH14_000931</name>
</gene>
<evidence type="ECO:0000313" key="2">
    <source>
        <dbReference type="Proteomes" id="UP001258017"/>
    </source>
</evidence>
<dbReference type="Gene3D" id="3.30.420.10">
    <property type="entry name" value="Ribonuclease H-like superfamily/Ribonuclease H"/>
    <property type="match status" value="1"/>
</dbReference>
<name>A0AAD9RET2_9HYME</name>
<proteinExistence type="predicted"/>
<dbReference type="EMBL" id="JAIFRP010000375">
    <property type="protein sequence ID" value="KAK2578364.1"/>
    <property type="molecule type" value="Genomic_DNA"/>
</dbReference>
<dbReference type="PANTHER" id="PTHR47331">
    <property type="entry name" value="PHD-TYPE DOMAIN-CONTAINING PROTEIN"/>
    <property type="match status" value="1"/>
</dbReference>
<dbReference type="InterPro" id="IPR036397">
    <property type="entry name" value="RNaseH_sf"/>
</dbReference>
<dbReference type="SUPFAM" id="SSF53098">
    <property type="entry name" value="Ribonuclease H-like"/>
    <property type="match status" value="1"/>
</dbReference>
<protein>
    <recommendedName>
        <fullName evidence="3">Integrase catalytic domain-containing protein</fullName>
    </recommendedName>
</protein>
<dbReference type="AlphaFoldDB" id="A0AAD9RET2"/>
<evidence type="ECO:0000313" key="1">
    <source>
        <dbReference type="EMBL" id="KAK2578364.1"/>
    </source>
</evidence>
<reference evidence="1" key="2">
    <citation type="journal article" date="2023" name="Commun. Biol.">
        <title>Intrasexual cuticular hydrocarbon dimorphism in a wasp sheds light on hydrocarbon biosynthesis genes in Hymenoptera.</title>
        <authorList>
            <person name="Moris V.C."/>
            <person name="Podsiadlowski L."/>
            <person name="Martin S."/>
            <person name="Oeyen J.P."/>
            <person name="Donath A."/>
            <person name="Petersen M."/>
            <person name="Wilbrandt J."/>
            <person name="Misof B."/>
            <person name="Liedtke D."/>
            <person name="Thamm M."/>
            <person name="Scheiner R."/>
            <person name="Schmitt T."/>
            <person name="Niehuis O."/>
        </authorList>
    </citation>
    <scope>NUCLEOTIDE SEQUENCE</scope>
    <source>
        <strain evidence="1">GBR_01_08_01A</strain>
    </source>
</reference>
<dbReference type="Proteomes" id="UP001258017">
    <property type="component" value="Unassembled WGS sequence"/>
</dbReference>
<sequence>MRLSCLTRMQRILAYCRRFAHNARHSSSRLTGYHSAAQLQRALMGVVHQEQLISFAEECKEASQSSSRHRRPTPIIQPLSNLPPEGITAASAFLTTGVDYAGPFFITSARLRDAAVTKTYLVVFICFATKAVHFEVASKLSSAIFIVAYRRFIARRGHPTVIFSDNGTNFVGAHHELRDLSRLLGSPKHQQSLSAADVRTSSGLL</sequence>
<dbReference type="GO" id="GO:0003676">
    <property type="term" value="F:nucleic acid binding"/>
    <property type="evidence" value="ECO:0007669"/>
    <property type="project" value="InterPro"/>
</dbReference>
<organism evidence="1 2">
    <name type="scientific">Odynerus spinipes</name>
    <dbReference type="NCBI Taxonomy" id="1348599"/>
    <lineage>
        <taxon>Eukaryota</taxon>
        <taxon>Metazoa</taxon>
        <taxon>Ecdysozoa</taxon>
        <taxon>Arthropoda</taxon>
        <taxon>Hexapoda</taxon>
        <taxon>Insecta</taxon>
        <taxon>Pterygota</taxon>
        <taxon>Neoptera</taxon>
        <taxon>Endopterygota</taxon>
        <taxon>Hymenoptera</taxon>
        <taxon>Apocrita</taxon>
        <taxon>Aculeata</taxon>
        <taxon>Vespoidea</taxon>
        <taxon>Vespidae</taxon>
        <taxon>Eumeninae</taxon>
        <taxon>Odynerus</taxon>
    </lineage>
</organism>
<comment type="caution">
    <text evidence="1">The sequence shown here is derived from an EMBL/GenBank/DDBJ whole genome shotgun (WGS) entry which is preliminary data.</text>
</comment>
<evidence type="ECO:0008006" key="3">
    <source>
        <dbReference type="Google" id="ProtNLM"/>
    </source>
</evidence>